<sequence>MGPPSPAAVPEEIVEEVLIRVPPDDPATLLRAALVCKRWCRIVAGASFRRRFHELHPRPPMLGFLQEHESGAEFVPTSSFRPPRAVADGWRVVDARHGHVLLLDLASCSATEAKFLVWDPVVTDGLRRLPALEFQPDSWSAAVLCAVAGCDHLDCRRGGPFLVVVVDTDVRGVTRTCAHVYSSELGAWSESISVLHTGDGFMRLQPALVGNALYFNYVLNTRIMEYHLGRRQLSEAIGLPSAFCGGHVVLMEAEDGELGFVTIQDSKLYTCSREVGPDGYARWALRRIIKLDKLLPVSDCTLSVSPYVNFIIPPPYVVAVVDGADIIFMLTDDGMFSFHLKSSRIKKIGNFMSSIPYMSFCTPALNLVFMGDEGPSGDA</sequence>
<dbReference type="EMBL" id="JACEFO010001608">
    <property type="protein sequence ID" value="KAF8731369.1"/>
    <property type="molecule type" value="Genomic_DNA"/>
</dbReference>
<accession>A0A835KIM7</accession>
<dbReference type="Gene3D" id="1.20.1280.50">
    <property type="match status" value="1"/>
</dbReference>
<proteinExistence type="predicted"/>
<dbReference type="PANTHER" id="PTHR32133:SF379">
    <property type="entry name" value="F-BOX DOMAIN-CONTAINING PROTEIN"/>
    <property type="match status" value="1"/>
</dbReference>
<dbReference type="AlphaFoldDB" id="A0A835KIM7"/>
<gene>
    <name evidence="2" type="ORF">HU200_016425</name>
</gene>
<evidence type="ECO:0000313" key="3">
    <source>
        <dbReference type="Proteomes" id="UP000636709"/>
    </source>
</evidence>
<feature type="domain" description="F-box" evidence="1">
    <location>
        <begin position="9"/>
        <end position="52"/>
    </location>
</feature>
<evidence type="ECO:0000313" key="2">
    <source>
        <dbReference type="EMBL" id="KAF8731369.1"/>
    </source>
</evidence>
<comment type="caution">
    <text evidence="2">The sequence shown here is derived from an EMBL/GenBank/DDBJ whole genome shotgun (WGS) entry which is preliminary data.</text>
</comment>
<name>A0A835KIM7_9POAL</name>
<dbReference type="Pfam" id="PF12937">
    <property type="entry name" value="F-box-like"/>
    <property type="match status" value="1"/>
</dbReference>
<dbReference type="Proteomes" id="UP000636709">
    <property type="component" value="Unassembled WGS sequence"/>
</dbReference>
<protein>
    <recommendedName>
        <fullName evidence="1">F-box domain-containing protein</fullName>
    </recommendedName>
</protein>
<organism evidence="2 3">
    <name type="scientific">Digitaria exilis</name>
    <dbReference type="NCBI Taxonomy" id="1010633"/>
    <lineage>
        <taxon>Eukaryota</taxon>
        <taxon>Viridiplantae</taxon>
        <taxon>Streptophyta</taxon>
        <taxon>Embryophyta</taxon>
        <taxon>Tracheophyta</taxon>
        <taxon>Spermatophyta</taxon>
        <taxon>Magnoliopsida</taxon>
        <taxon>Liliopsida</taxon>
        <taxon>Poales</taxon>
        <taxon>Poaceae</taxon>
        <taxon>PACMAD clade</taxon>
        <taxon>Panicoideae</taxon>
        <taxon>Panicodae</taxon>
        <taxon>Paniceae</taxon>
        <taxon>Anthephorinae</taxon>
        <taxon>Digitaria</taxon>
    </lineage>
</organism>
<keyword evidence="3" id="KW-1185">Reference proteome</keyword>
<reference evidence="2" key="1">
    <citation type="submission" date="2020-07" db="EMBL/GenBank/DDBJ databases">
        <title>Genome sequence and genetic diversity analysis of an under-domesticated orphan crop, white fonio (Digitaria exilis).</title>
        <authorList>
            <person name="Bennetzen J.L."/>
            <person name="Chen S."/>
            <person name="Ma X."/>
            <person name="Wang X."/>
            <person name="Yssel A.E.J."/>
            <person name="Chaluvadi S.R."/>
            <person name="Johnson M."/>
            <person name="Gangashetty P."/>
            <person name="Hamidou F."/>
            <person name="Sanogo M.D."/>
            <person name="Zwaenepoel A."/>
            <person name="Wallace J."/>
            <person name="Van De Peer Y."/>
            <person name="Van Deynze A."/>
        </authorList>
    </citation>
    <scope>NUCLEOTIDE SEQUENCE</scope>
    <source>
        <tissue evidence="2">Leaves</tissue>
    </source>
</reference>
<dbReference type="PANTHER" id="PTHR32133">
    <property type="entry name" value="OS07G0120400 PROTEIN"/>
    <property type="match status" value="1"/>
</dbReference>
<dbReference type="InterPro" id="IPR001810">
    <property type="entry name" value="F-box_dom"/>
</dbReference>
<evidence type="ECO:0000259" key="1">
    <source>
        <dbReference type="Pfam" id="PF12937"/>
    </source>
</evidence>
<dbReference type="InterPro" id="IPR036047">
    <property type="entry name" value="F-box-like_dom_sf"/>
</dbReference>
<dbReference type="OrthoDB" id="685838at2759"/>
<dbReference type="SUPFAM" id="SSF81383">
    <property type="entry name" value="F-box domain"/>
    <property type="match status" value="1"/>
</dbReference>